<dbReference type="Proteomes" id="UP000830671">
    <property type="component" value="Chromosome 5"/>
</dbReference>
<sequence>MRQGFLGTFCDSIWRSEWFKQLALQPAVLQVAETWRHSAAEDNETAVETLHWVSKRHGPVDSGRRRRGGIMAVTYWDGTCARFRFPVIHHSATLSSYPTIHSESQNSAEMILHGSEVLQRLQDCRYCICPKRRLSRQEYDGSGWDFWPLKGYLMRKPVARFLNVPKEETEVSGRTPNRQITLRKTRAISRPWHTPPAPVGPKSLCGVRTIYRHCSVSMIVRFCEKYEKKTKTRIKIAVSEPHRSTPWIPKLHGLARLGARRESTTGEHSAYVQLKTETPQLGEVGAERDRHRCPKEFVFSSGWHFVSSRGGHSVRVTS</sequence>
<dbReference type="AlphaFoldDB" id="A0A9Q8T0E7"/>
<keyword evidence="2" id="KW-1185">Reference proteome</keyword>
<reference evidence="1" key="1">
    <citation type="journal article" date="2021" name="Mol. Plant Microbe Interact.">
        <title>Complete Genome Sequence of the Plant-Pathogenic Fungus Colletotrichum lupini.</title>
        <authorList>
            <person name="Baroncelli R."/>
            <person name="Pensec F."/>
            <person name="Da Lio D."/>
            <person name="Boufleur T."/>
            <person name="Vicente I."/>
            <person name="Sarrocco S."/>
            <person name="Picot A."/>
            <person name="Baraldi E."/>
            <person name="Sukno S."/>
            <person name="Thon M."/>
            <person name="Le Floch G."/>
        </authorList>
    </citation>
    <scope>NUCLEOTIDE SEQUENCE</scope>
    <source>
        <strain evidence="1">IMI 504893</strain>
    </source>
</reference>
<name>A0A9Q8T0E7_9PEZI</name>
<dbReference type="EMBL" id="CP019477">
    <property type="protein sequence ID" value="UQC85937.1"/>
    <property type="molecule type" value="Genomic_DNA"/>
</dbReference>
<dbReference type="RefSeq" id="XP_049147549.1">
    <property type="nucleotide sequence ID" value="XM_049290404.1"/>
</dbReference>
<evidence type="ECO:0000313" key="2">
    <source>
        <dbReference type="Proteomes" id="UP000830671"/>
    </source>
</evidence>
<organism evidence="1 2">
    <name type="scientific">Colletotrichum lupini</name>
    <dbReference type="NCBI Taxonomy" id="145971"/>
    <lineage>
        <taxon>Eukaryota</taxon>
        <taxon>Fungi</taxon>
        <taxon>Dikarya</taxon>
        <taxon>Ascomycota</taxon>
        <taxon>Pezizomycotina</taxon>
        <taxon>Sordariomycetes</taxon>
        <taxon>Hypocreomycetidae</taxon>
        <taxon>Glomerellales</taxon>
        <taxon>Glomerellaceae</taxon>
        <taxon>Colletotrichum</taxon>
        <taxon>Colletotrichum acutatum species complex</taxon>
    </lineage>
</organism>
<dbReference type="GeneID" id="73345414"/>
<accession>A0A9Q8T0E7</accession>
<gene>
    <name evidence="1" type="ORF">CLUP02_11436</name>
</gene>
<protein>
    <submittedName>
        <fullName evidence="1">Uncharacterized protein</fullName>
    </submittedName>
</protein>
<dbReference type="KEGG" id="clup:CLUP02_11436"/>
<evidence type="ECO:0000313" key="1">
    <source>
        <dbReference type="EMBL" id="UQC85937.1"/>
    </source>
</evidence>
<proteinExistence type="predicted"/>